<evidence type="ECO:0000313" key="8">
    <source>
        <dbReference type="EMBL" id="NGM20547.1"/>
    </source>
</evidence>
<feature type="transmembrane region" description="Helical" evidence="6">
    <location>
        <begin position="126"/>
        <end position="144"/>
    </location>
</feature>
<feature type="domain" description="EamA" evidence="7">
    <location>
        <begin position="151"/>
        <end position="286"/>
    </location>
</feature>
<comment type="caution">
    <text evidence="8">The sequence shown here is derived from an EMBL/GenBank/DDBJ whole genome shotgun (WGS) entry which is preliminary data.</text>
</comment>
<keyword evidence="5 6" id="KW-0472">Membrane</keyword>
<evidence type="ECO:0000259" key="7">
    <source>
        <dbReference type="Pfam" id="PF00892"/>
    </source>
</evidence>
<dbReference type="Proteomes" id="UP000475385">
    <property type="component" value="Unassembled WGS sequence"/>
</dbReference>
<evidence type="ECO:0000256" key="3">
    <source>
        <dbReference type="ARBA" id="ARBA00022692"/>
    </source>
</evidence>
<dbReference type="PANTHER" id="PTHR32322:SF2">
    <property type="entry name" value="EAMA DOMAIN-CONTAINING PROTEIN"/>
    <property type="match status" value="1"/>
</dbReference>
<dbReference type="EMBL" id="JAAIKB010000003">
    <property type="protein sequence ID" value="NGM20547.1"/>
    <property type="molecule type" value="Genomic_DNA"/>
</dbReference>
<dbReference type="PANTHER" id="PTHR32322">
    <property type="entry name" value="INNER MEMBRANE TRANSPORTER"/>
    <property type="match status" value="1"/>
</dbReference>
<feature type="transmembrane region" description="Helical" evidence="6">
    <location>
        <begin position="269"/>
        <end position="286"/>
    </location>
</feature>
<evidence type="ECO:0000256" key="5">
    <source>
        <dbReference type="ARBA" id="ARBA00023136"/>
    </source>
</evidence>
<dbReference type="InterPro" id="IPR050638">
    <property type="entry name" value="AA-Vitamin_Transporters"/>
</dbReference>
<organism evidence="8 9">
    <name type="scientific">Falsiroseomonas algicola</name>
    <dbReference type="NCBI Taxonomy" id="2716930"/>
    <lineage>
        <taxon>Bacteria</taxon>
        <taxon>Pseudomonadati</taxon>
        <taxon>Pseudomonadota</taxon>
        <taxon>Alphaproteobacteria</taxon>
        <taxon>Acetobacterales</taxon>
        <taxon>Roseomonadaceae</taxon>
        <taxon>Falsiroseomonas</taxon>
    </lineage>
</organism>
<accession>A0A6M1LK37</accession>
<evidence type="ECO:0000256" key="2">
    <source>
        <dbReference type="ARBA" id="ARBA00007362"/>
    </source>
</evidence>
<dbReference type="GO" id="GO:0016020">
    <property type="term" value="C:membrane"/>
    <property type="evidence" value="ECO:0007669"/>
    <property type="project" value="UniProtKB-SubCell"/>
</dbReference>
<keyword evidence="9" id="KW-1185">Reference proteome</keyword>
<keyword evidence="4 6" id="KW-1133">Transmembrane helix</keyword>
<evidence type="ECO:0000256" key="1">
    <source>
        <dbReference type="ARBA" id="ARBA00004141"/>
    </source>
</evidence>
<name>A0A6M1LK37_9PROT</name>
<reference evidence="8 9" key="1">
    <citation type="submission" date="2020-03" db="EMBL/GenBank/DDBJ databases">
        <title>Roseomonas stagni sp. nov., isolated from pond water in Japan.</title>
        <authorList>
            <person name="Furuhata K."/>
            <person name="Miyamoto H."/>
            <person name="Goto K."/>
        </authorList>
    </citation>
    <scope>NUCLEOTIDE SEQUENCE [LARGE SCALE GENOMIC DNA]</scope>
    <source>
        <strain evidence="8 9">PeD5</strain>
    </source>
</reference>
<gene>
    <name evidence="8" type="ORF">G3576_11015</name>
</gene>
<proteinExistence type="inferred from homology"/>
<keyword evidence="3 6" id="KW-0812">Transmembrane</keyword>
<feature type="transmembrane region" description="Helical" evidence="6">
    <location>
        <begin position="30"/>
        <end position="52"/>
    </location>
</feature>
<feature type="transmembrane region" description="Helical" evidence="6">
    <location>
        <begin position="213"/>
        <end position="236"/>
    </location>
</feature>
<feature type="domain" description="EamA" evidence="7">
    <location>
        <begin position="8"/>
        <end position="136"/>
    </location>
</feature>
<dbReference type="Pfam" id="PF00892">
    <property type="entry name" value="EamA"/>
    <property type="match status" value="2"/>
</dbReference>
<feature type="transmembrane region" description="Helical" evidence="6">
    <location>
        <begin position="184"/>
        <end position="201"/>
    </location>
</feature>
<evidence type="ECO:0000256" key="4">
    <source>
        <dbReference type="ARBA" id="ARBA00022989"/>
    </source>
</evidence>
<dbReference type="RefSeq" id="WP_164694427.1">
    <property type="nucleotide sequence ID" value="NZ_JAAIKB010000003.1"/>
</dbReference>
<dbReference type="InterPro" id="IPR037185">
    <property type="entry name" value="EmrE-like"/>
</dbReference>
<protein>
    <submittedName>
        <fullName evidence="8">DMT family transporter</fullName>
    </submittedName>
</protein>
<feature type="transmembrane region" description="Helical" evidence="6">
    <location>
        <begin position="96"/>
        <end position="114"/>
    </location>
</feature>
<dbReference type="InterPro" id="IPR000620">
    <property type="entry name" value="EamA_dom"/>
</dbReference>
<dbReference type="SUPFAM" id="SSF103481">
    <property type="entry name" value="Multidrug resistance efflux transporter EmrE"/>
    <property type="match status" value="2"/>
</dbReference>
<sequence>MMPARDAVLLVALCAAWGFAQVTMKWGGEGISPLVQAGLRSALAIPFILLWCRLRGVTVFRRDGTLPAGLLAGLLFSAEFWAIFRALELTSAARVVVLLYTAPFFAVIGAHFLVPGDRLTRRKLAGIVIAFASVPVLFADRLGAPGDGALMGDLIGLASGLFWAGTMVTIKASGLTRIASERTLLYQLAVSSLLIPLGYAIGERGVFDPTARVLGSLAFQVLGVAVVSYLAWFWLVRRHAASAFAPFLFLTPAFGVGCGWLLLGEAVTPALLASLLLVGAGIWVINRGE</sequence>
<evidence type="ECO:0000256" key="6">
    <source>
        <dbReference type="SAM" id="Phobius"/>
    </source>
</evidence>
<feature type="transmembrane region" description="Helical" evidence="6">
    <location>
        <begin position="243"/>
        <end position="263"/>
    </location>
</feature>
<dbReference type="AlphaFoldDB" id="A0A6M1LK37"/>
<comment type="subcellular location">
    <subcellularLocation>
        <location evidence="1">Membrane</location>
        <topology evidence="1">Multi-pass membrane protein</topology>
    </subcellularLocation>
</comment>
<feature type="transmembrane region" description="Helical" evidence="6">
    <location>
        <begin position="150"/>
        <end position="172"/>
    </location>
</feature>
<evidence type="ECO:0000313" key="9">
    <source>
        <dbReference type="Proteomes" id="UP000475385"/>
    </source>
</evidence>
<comment type="similarity">
    <text evidence="2">Belongs to the EamA transporter family.</text>
</comment>
<feature type="transmembrane region" description="Helical" evidence="6">
    <location>
        <begin position="64"/>
        <end position="84"/>
    </location>
</feature>